<accession>A0A4Q2JXT9</accession>
<name>A0A4Q2JXT9_9ACTN</name>
<feature type="coiled-coil region" evidence="1">
    <location>
        <begin position="89"/>
        <end position="126"/>
    </location>
</feature>
<dbReference type="RefSeq" id="WP_129423103.1">
    <property type="nucleotide sequence ID" value="NZ_SDPW01000001.1"/>
</dbReference>
<sequence length="142" mass="15952">MNNRNTEGIRAHAASRAEETRTRAEAAIETLKGRGERITFAAVARESGLSRSSLYGNDYVKVRIQSLQALEAVPDRASKKSRGDGSRRLTELADRVRELEEQKLMLVAQLAEMELLRMENEELKRVAKSRSTPQAPNVVTMR</sequence>
<evidence type="ECO:0008006" key="6">
    <source>
        <dbReference type="Google" id="ProtNLM"/>
    </source>
</evidence>
<reference evidence="4 5" key="1">
    <citation type="submission" date="2019-01" db="EMBL/GenBank/DDBJ databases">
        <title>Senegalimassilia sp. nov. KGMB04484 isolated human feces.</title>
        <authorList>
            <person name="Han K.-I."/>
            <person name="Kim J.-S."/>
            <person name="Lee K.C."/>
            <person name="Suh M.K."/>
            <person name="Eom M.K."/>
            <person name="Lee J.H."/>
            <person name="Park S.-H."/>
            <person name="Kang S.W."/>
            <person name="Park J.-E."/>
            <person name="Oh B.S."/>
            <person name="Yu S.Y."/>
            <person name="Choi S.-H."/>
            <person name="Lee D.H."/>
            <person name="Yoon H."/>
            <person name="Kim B.-Y."/>
            <person name="Lee J.H."/>
            <person name="Lee J.-S."/>
        </authorList>
    </citation>
    <scope>NUCLEOTIDE SEQUENCE [LARGE SCALE GENOMIC DNA]</scope>
    <source>
        <strain evidence="4 5">KGMB04484</strain>
    </source>
</reference>
<evidence type="ECO:0000313" key="5">
    <source>
        <dbReference type="Proteomes" id="UP000293345"/>
    </source>
</evidence>
<dbReference type="InterPro" id="IPR046229">
    <property type="entry name" value="TnpC-like"/>
</dbReference>
<dbReference type="Pfam" id="PF19776">
    <property type="entry name" value="DUF6262"/>
    <property type="match status" value="1"/>
</dbReference>
<keyword evidence="5" id="KW-1185">Reference proteome</keyword>
<keyword evidence="1" id="KW-0175">Coiled coil</keyword>
<proteinExistence type="predicted"/>
<dbReference type="AlphaFoldDB" id="A0A4Q2JXT9"/>
<dbReference type="EMBL" id="SDPW01000001">
    <property type="protein sequence ID" value="RXZ53382.1"/>
    <property type="molecule type" value="Genomic_DNA"/>
</dbReference>
<evidence type="ECO:0000313" key="3">
    <source>
        <dbReference type="EMBL" id="RXZ53382.1"/>
    </source>
</evidence>
<feature type="compositionally biased region" description="Basic and acidic residues" evidence="2">
    <location>
        <begin position="7"/>
        <end position="22"/>
    </location>
</feature>
<dbReference type="OrthoDB" id="3400214at2"/>
<dbReference type="EMBL" id="SDPW01000001">
    <property type="protein sequence ID" value="RXZ53875.1"/>
    <property type="molecule type" value="Genomic_DNA"/>
</dbReference>
<protein>
    <recommendedName>
        <fullName evidence="6">Transposase</fullName>
    </recommendedName>
</protein>
<dbReference type="Proteomes" id="UP000293345">
    <property type="component" value="Unassembled WGS sequence"/>
</dbReference>
<evidence type="ECO:0000313" key="4">
    <source>
        <dbReference type="EMBL" id="RXZ53875.1"/>
    </source>
</evidence>
<evidence type="ECO:0000256" key="2">
    <source>
        <dbReference type="SAM" id="MobiDB-lite"/>
    </source>
</evidence>
<organism evidence="4 5">
    <name type="scientific">Senegalimassilia faecalis</name>
    <dbReference type="NCBI Taxonomy" id="2509433"/>
    <lineage>
        <taxon>Bacteria</taxon>
        <taxon>Bacillati</taxon>
        <taxon>Actinomycetota</taxon>
        <taxon>Coriobacteriia</taxon>
        <taxon>Coriobacteriales</taxon>
        <taxon>Coriobacteriaceae</taxon>
        <taxon>Senegalimassilia</taxon>
    </lineage>
</organism>
<evidence type="ECO:0000256" key="1">
    <source>
        <dbReference type="SAM" id="Coils"/>
    </source>
</evidence>
<gene>
    <name evidence="3" type="ORF">ET524_01885</name>
    <name evidence="4" type="ORF">ET524_04795</name>
</gene>
<comment type="caution">
    <text evidence="4">The sequence shown here is derived from an EMBL/GenBank/DDBJ whole genome shotgun (WGS) entry which is preliminary data.</text>
</comment>
<feature type="region of interest" description="Disordered" evidence="2">
    <location>
        <begin position="1"/>
        <end position="22"/>
    </location>
</feature>